<feature type="transmembrane region" description="Helical" evidence="7">
    <location>
        <begin position="424"/>
        <end position="446"/>
    </location>
</feature>
<dbReference type="GO" id="GO:0008506">
    <property type="term" value="F:sucrose:proton symporter activity"/>
    <property type="evidence" value="ECO:0007669"/>
    <property type="project" value="TreeGrafter"/>
</dbReference>
<keyword evidence="5 7" id="KW-0472">Membrane</keyword>
<feature type="transmembrane region" description="Helical" evidence="7">
    <location>
        <begin position="192"/>
        <end position="218"/>
    </location>
</feature>
<dbReference type="GO" id="GO:0005886">
    <property type="term" value="C:plasma membrane"/>
    <property type="evidence" value="ECO:0007669"/>
    <property type="project" value="TreeGrafter"/>
</dbReference>
<gene>
    <name evidence="8" type="ORF">DSL72_008797</name>
</gene>
<accession>A0A8A3PQE7</accession>
<keyword evidence="9" id="KW-1185">Reference proteome</keyword>
<evidence type="ECO:0000256" key="2">
    <source>
        <dbReference type="ARBA" id="ARBA00022448"/>
    </source>
</evidence>
<evidence type="ECO:0000256" key="1">
    <source>
        <dbReference type="ARBA" id="ARBA00004141"/>
    </source>
</evidence>
<protein>
    <recommendedName>
        <fullName evidence="10">Major facilitator superfamily (MFS) profile domain-containing protein</fullName>
    </recommendedName>
</protein>
<dbReference type="Gene3D" id="1.20.1250.20">
    <property type="entry name" value="MFS general substrate transporter like domains"/>
    <property type="match status" value="1"/>
</dbReference>
<name>A0A8A3PQE7_9HELO</name>
<evidence type="ECO:0000256" key="4">
    <source>
        <dbReference type="ARBA" id="ARBA00022989"/>
    </source>
</evidence>
<keyword evidence="2" id="KW-0813">Transport</keyword>
<dbReference type="OrthoDB" id="28755at2759"/>
<keyword evidence="4 7" id="KW-1133">Transmembrane helix</keyword>
<feature type="transmembrane region" description="Helical" evidence="7">
    <location>
        <begin position="146"/>
        <end position="171"/>
    </location>
</feature>
<evidence type="ECO:0000313" key="9">
    <source>
        <dbReference type="Proteomes" id="UP000672032"/>
    </source>
</evidence>
<feature type="transmembrane region" description="Helical" evidence="7">
    <location>
        <begin position="500"/>
        <end position="520"/>
    </location>
</feature>
<feature type="transmembrane region" description="Helical" evidence="7">
    <location>
        <begin position="272"/>
        <end position="295"/>
    </location>
</feature>
<evidence type="ECO:0000256" key="6">
    <source>
        <dbReference type="SAM" id="MobiDB-lite"/>
    </source>
</evidence>
<keyword evidence="3 7" id="KW-0812">Transmembrane</keyword>
<evidence type="ECO:0000256" key="7">
    <source>
        <dbReference type="SAM" id="Phobius"/>
    </source>
</evidence>
<organism evidence="8 9">
    <name type="scientific">Monilinia vaccinii-corymbosi</name>
    <dbReference type="NCBI Taxonomy" id="61207"/>
    <lineage>
        <taxon>Eukaryota</taxon>
        <taxon>Fungi</taxon>
        <taxon>Dikarya</taxon>
        <taxon>Ascomycota</taxon>
        <taxon>Pezizomycotina</taxon>
        <taxon>Leotiomycetes</taxon>
        <taxon>Helotiales</taxon>
        <taxon>Sclerotiniaceae</taxon>
        <taxon>Monilinia</taxon>
    </lineage>
</organism>
<feature type="transmembrane region" description="Helical" evidence="7">
    <location>
        <begin position="365"/>
        <end position="383"/>
    </location>
</feature>
<feature type="transmembrane region" description="Helical" evidence="7">
    <location>
        <begin position="238"/>
        <end position="260"/>
    </location>
</feature>
<feature type="transmembrane region" description="Helical" evidence="7">
    <location>
        <begin position="121"/>
        <end position="140"/>
    </location>
</feature>
<evidence type="ECO:0000256" key="3">
    <source>
        <dbReference type="ARBA" id="ARBA00022692"/>
    </source>
</evidence>
<feature type="transmembrane region" description="Helical" evidence="7">
    <location>
        <begin position="475"/>
        <end position="494"/>
    </location>
</feature>
<evidence type="ECO:0000313" key="8">
    <source>
        <dbReference type="EMBL" id="QSZ37698.1"/>
    </source>
</evidence>
<feature type="region of interest" description="Disordered" evidence="6">
    <location>
        <begin position="531"/>
        <end position="562"/>
    </location>
</feature>
<proteinExistence type="predicted"/>
<feature type="transmembrane region" description="Helical" evidence="7">
    <location>
        <begin position="307"/>
        <end position="329"/>
    </location>
</feature>
<dbReference type="PANTHER" id="PTHR19432:SF35">
    <property type="entry name" value="SOLUTE CARRIER FAMILY 45 MEMBER 3 ISOFORM X1"/>
    <property type="match status" value="1"/>
</dbReference>
<dbReference type="SUPFAM" id="SSF103473">
    <property type="entry name" value="MFS general substrate transporter"/>
    <property type="match status" value="2"/>
</dbReference>
<dbReference type="EMBL" id="CP063413">
    <property type="protein sequence ID" value="QSZ37698.1"/>
    <property type="molecule type" value="Genomic_DNA"/>
</dbReference>
<dbReference type="InterPro" id="IPR036259">
    <property type="entry name" value="MFS_trans_sf"/>
</dbReference>
<feature type="compositionally biased region" description="Polar residues" evidence="6">
    <location>
        <begin position="531"/>
        <end position="540"/>
    </location>
</feature>
<feature type="transmembrane region" description="Helical" evidence="7">
    <location>
        <begin position="575"/>
        <end position="596"/>
    </location>
</feature>
<feature type="transmembrane region" description="Helical" evidence="7">
    <location>
        <begin position="608"/>
        <end position="627"/>
    </location>
</feature>
<dbReference type="PANTHER" id="PTHR19432">
    <property type="entry name" value="SUGAR TRANSPORTER"/>
    <property type="match status" value="1"/>
</dbReference>
<comment type="subcellular location">
    <subcellularLocation>
        <location evidence="1">Membrane</location>
        <topology evidence="1">Multi-pass membrane protein</topology>
    </subcellularLocation>
</comment>
<evidence type="ECO:0008006" key="10">
    <source>
        <dbReference type="Google" id="ProtNLM"/>
    </source>
</evidence>
<reference evidence="8" key="1">
    <citation type="submission" date="2020-10" db="EMBL/GenBank/DDBJ databases">
        <title>Genome Sequence of Monilinia vaccinii-corymbosi Sheds Light on Mummy Berry Disease Infection of Blueberry and Mating Type.</title>
        <authorList>
            <person name="Yow A.G."/>
            <person name="Zhang Y."/>
            <person name="Bansal K."/>
            <person name="Eacker S.M."/>
            <person name="Sullivan S."/>
            <person name="Liachko I."/>
            <person name="Cubeta M.A."/>
            <person name="Rollins J.A."/>
            <person name="Ashrafi H."/>
        </authorList>
    </citation>
    <scope>NUCLEOTIDE SEQUENCE</scope>
    <source>
        <strain evidence="8">RL-1</strain>
    </source>
</reference>
<dbReference type="AlphaFoldDB" id="A0A8A3PQE7"/>
<evidence type="ECO:0000256" key="5">
    <source>
        <dbReference type="ARBA" id="ARBA00023136"/>
    </source>
</evidence>
<dbReference type="Proteomes" id="UP000672032">
    <property type="component" value="Chromosome 9"/>
</dbReference>
<sequence>MEHDQLSGFSEPQARKMGLRVERLYKCTKCTLVTCTGEANHSFGCLYPPFAVFIFAQCTAFRDKMLEATMENPEELRNADRLDELNELDYTDDEFLGDSESFLLQDSNEGESDVMEVGDSYLICLAISTGGLQVIWTAIMSQGSPYLISLSVPSYLISLVWLAGPVSGTIVQPYIGILSDRSEHSMGRRRPFIIIGTITTIICILALPWTSDLITYLFTSLGGSPFGRGAMVCKGFMAAAWIWALNVAIQPVQGGLRAVIVDCVPPKHQVKACAYASCAAGIGSILGYTAGYISLPEYLPWLGDTQLKGVCLIASVALGSTVAITCFVAKEKRFVDISLKKQSFAGTFRQVFKSMKTCPREIRQICVVQFFAWIGWFPFLFYITSYLGGLYEIEYISISKKTHPTLTFPTTSPLRPSPRSIRHATFIMILFALVAFISNLTLPLFISPSSTNAKHRNQAFTSRLHIKSLTLSRTWTISHLLTTLLTLSTLLTPGFTSTSILIIFLGISWATTSWIPLALISTQISRFQSHSNDLSPSASHSPLPISQPASPPHQRNRNRNRNKEQRLQAGTIMGLYNIAIALPQIIAAIQGSLVFWVLEEVGVVGTEAMGWVIRLGCLGSICAAWLAHSL</sequence>